<reference evidence="2" key="1">
    <citation type="submission" date="2018-01" db="EMBL/GenBank/DDBJ databases">
        <authorList>
            <person name="Li J."/>
        </authorList>
    </citation>
    <scope>NUCLEOTIDE SEQUENCE [LARGE SCALE GENOMIC DNA]</scope>
    <source>
        <strain evidence="2">2184</strain>
    </source>
</reference>
<protein>
    <submittedName>
        <fullName evidence="1">Uncharacterized protein</fullName>
    </submittedName>
</protein>
<dbReference type="InterPro" id="IPR025962">
    <property type="entry name" value="SdpI/YhfL"/>
</dbReference>
<evidence type="ECO:0000313" key="2">
    <source>
        <dbReference type="Proteomes" id="UP000244754"/>
    </source>
</evidence>
<sequence>MNVVFGIVFGALALVLFVIGALATAGRLPGNPVIGLRVAAVRKSEEIWVKAHKVAGPFVLFAAVALTFGAAFAFIAQGWLWVAPIITAVLAVVALSFAGNAGARVASLLDAPSDTPDSTNAQPTPQVDLDALRGAARKADGR</sequence>
<dbReference type="Proteomes" id="UP000244754">
    <property type="component" value="Chromosome"/>
</dbReference>
<keyword evidence="2" id="KW-1185">Reference proteome</keyword>
<gene>
    <name evidence="1" type="ORF">C3E79_11060</name>
</gene>
<organism evidence="1 2">
    <name type="scientific">Corynebacterium liangguodongii</name>
    <dbReference type="NCBI Taxonomy" id="2079535"/>
    <lineage>
        <taxon>Bacteria</taxon>
        <taxon>Bacillati</taxon>
        <taxon>Actinomycetota</taxon>
        <taxon>Actinomycetes</taxon>
        <taxon>Mycobacteriales</taxon>
        <taxon>Corynebacteriaceae</taxon>
        <taxon>Corynebacterium</taxon>
    </lineage>
</organism>
<dbReference type="RefSeq" id="WP_108404950.1">
    <property type="nucleotide sequence ID" value="NZ_CP026948.1"/>
</dbReference>
<name>A0A2S0WGY5_9CORY</name>
<dbReference type="EMBL" id="CP026948">
    <property type="protein sequence ID" value="AWB84942.1"/>
    <property type="molecule type" value="Genomic_DNA"/>
</dbReference>
<dbReference type="AlphaFoldDB" id="A0A2S0WGY5"/>
<accession>A0A2S0WGY5</accession>
<proteinExistence type="predicted"/>
<dbReference type="Pfam" id="PF13630">
    <property type="entry name" value="SdpI"/>
    <property type="match status" value="1"/>
</dbReference>
<dbReference type="KEGG" id="clia:C3E79_11060"/>
<dbReference type="OrthoDB" id="4420493at2"/>
<evidence type="ECO:0000313" key="1">
    <source>
        <dbReference type="EMBL" id="AWB84942.1"/>
    </source>
</evidence>